<dbReference type="InterPro" id="IPR017900">
    <property type="entry name" value="4Fe4S_Fe_S_CS"/>
</dbReference>
<dbReference type="Proteomes" id="UP001166784">
    <property type="component" value="Unassembled WGS sequence"/>
</dbReference>
<feature type="region of interest" description="Disordered" evidence="6">
    <location>
        <begin position="1"/>
        <end position="26"/>
    </location>
</feature>
<dbReference type="InterPro" id="IPR017896">
    <property type="entry name" value="4Fe4S_Fe-S-bd"/>
</dbReference>
<dbReference type="RefSeq" id="WP_241057535.1">
    <property type="nucleotide sequence ID" value="NZ_JAKWJU010000002.1"/>
</dbReference>
<keyword evidence="3" id="KW-0479">Metal-binding</keyword>
<protein>
    <submittedName>
        <fullName evidence="8">4Fe-4S binding protein</fullName>
    </submittedName>
</protein>
<evidence type="ECO:0000256" key="5">
    <source>
        <dbReference type="ARBA" id="ARBA00023014"/>
    </source>
</evidence>
<dbReference type="SUPFAM" id="SSF54862">
    <property type="entry name" value="4Fe-4S ferredoxins"/>
    <property type="match status" value="1"/>
</dbReference>
<evidence type="ECO:0000256" key="1">
    <source>
        <dbReference type="ARBA" id="ARBA00001966"/>
    </source>
</evidence>
<dbReference type="PROSITE" id="PS00198">
    <property type="entry name" value="4FE4S_FER_1"/>
    <property type="match status" value="1"/>
</dbReference>
<dbReference type="Pfam" id="PF13237">
    <property type="entry name" value="Fer4_10"/>
    <property type="match status" value="1"/>
</dbReference>
<dbReference type="Gene3D" id="3.30.70.20">
    <property type="match status" value="1"/>
</dbReference>
<dbReference type="PANTHER" id="PTHR24960:SF79">
    <property type="entry name" value="PHOTOSYSTEM I IRON-SULFUR CENTER"/>
    <property type="match status" value="1"/>
</dbReference>
<dbReference type="PROSITE" id="PS51379">
    <property type="entry name" value="4FE4S_FER_2"/>
    <property type="match status" value="2"/>
</dbReference>
<keyword evidence="5" id="KW-0411">Iron-sulfur</keyword>
<feature type="domain" description="4Fe-4S ferredoxin-type" evidence="7">
    <location>
        <begin position="65"/>
        <end position="94"/>
    </location>
</feature>
<reference evidence="8" key="2">
    <citation type="journal article" date="2023" name="Int. J. Syst. Evol. Microbiol.">
        <title>Streptomyces marispadix sp. nov., isolated from marine beach sediment of the Northern Coast of Portugal.</title>
        <authorList>
            <person name="dos Santos J.D.N."/>
            <person name="Vitorino I.R."/>
            <person name="Kallscheuer N."/>
            <person name="Srivastava A."/>
            <person name="Krautwurst S."/>
            <person name="Marz M."/>
            <person name="Jogler C."/>
            <person name="Lobo Da Cunha A."/>
            <person name="Catita J."/>
            <person name="Goncalves H."/>
            <person name="Gonzalez I."/>
            <person name="Reyes F."/>
            <person name="Lage O.M."/>
        </authorList>
    </citation>
    <scope>NUCLEOTIDE SEQUENCE</scope>
    <source>
        <strain evidence="8">M600PL45_2</strain>
    </source>
</reference>
<evidence type="ECO:0000256" key="6">
    <source>
        <dbReference type="SAM" id="MobiDB-lite"/>
    </source>
</evidence>
<feature type="domain" description="4Fe-4S ferredoxin-type" evidence="7">
    <location>
        <begin position="36"/>
        <end position="64"/>
    </location>
</feature>
<dbReference type="PANTHER" id="PTHR24960">
    <property type="entry name" value="PHOTOSYSTEM I IRON-SULFUR CENTER-RELATED"/>
    <property type="match status" value="1"/>
</dbReference>
<organism evidence="8 9">
    <name type="scientific">Streptomyces marispadix</name>
    <dbReference type="NCBI Taxonomy" id="2922868"/>
    <lineage>
        <taxon>Bacteria</taxon>
        <taxon>Bacillati</taxon>
        <taxon>Actinomycetota</taxon>
        <taxon>Actinomycetes</taxon>
        <taxon>Kitasatosporales</taxon>
        <taxon>Streptomycetaceae</taxon>
        <taxon>Streptomyces</taxon>
    </lineage>
</organism>
<comment type="cofactor">
    <cofactor evidence="1">
        <name>[4Fe-4S] cluster</name>
        <dbReference type="ChEBI" id="CHEBI:49883"/>
    </cofactor>
</comment>
<comment type="caution">
    <text evidence="8">The sequence shown here is derived from an EMBL/GenBank/DDBJ whole genome shotgun (WGS) entry which is preliminary data.</text>
</comment>
<evidence type="ECO:0000256" key="3">
    <source>
        <dbReference type="ARBA" id="ARBA00022723"/>
    </source>
</evidence>
<dbReference type="InterPro" id="IPR050157">
    <property type="entry name" value="PSI_iron-sulfur_center"/>
</dbReference>
<evidence type="ECO:0000313" key="8">
    <source>
        <dbReference type="EMBL" id="MCH6159598.1"/>
    </source>
</evidence>
<keyword evidence="2" id="KW-0004">4Fe-4S</keyword>
<evidence type="ECO:0000313" key="9">
    <source>
        <dbReference type="Proteomes" id="UP001166784"/>
    </source>
</evidence>
<evidence type="ECO:0000256" key="4">
    <source>
        <dbReference type="ARBA" id="ARBA00023004"/>
    </source>
</evidence>
<sequence>MSVGDRPGAGSATAAGGGTATAVPSCAAPSQIPDAVAPFHVSGRCAGCGACLLTCPQRAIRPSGGTLLIRADLCDGCGECVEVCPVDAIDEVAVPGRNPGPAPGGCPGPAAPGGDPDPGSPRGGLR</sequence>
<evidence type="ECO:0000259" key="7">
    <source>
        <dbReference type="PROSITE" id="PS51379"/>
    </source>
</evidence>
<name>A0ABS9STU6_9ACTN</name>
<accession>A0ABS9STU6</accession>
<proteinExistence type="predicted"/>
<feature type="region of interest" description="Disordered" evidence="6">
    <location>
        <begin position="94"/>
        <end position="126"/>
    </location>
</feature>
<keyword evidence="4" id="KW-0408">Iron</keyword>
<keyword evidence="9" id="KW-1185">Reference proteome</keyword>
<reference evidence="8" key="1">
    <citation type="submission" date="2022-03" db="EMBL/GenBank/DDBJ databases">
        <authorList>
            <person name="Santos J.D.N."/>
            <person name="Kallscheuer N."/>
            <person name="Jogler C."/>
            <person name="Lage O.M."/>
        </authorList>
    </citation>
    <scope>NUCLEOTIDE SEQUENCE</scope>
    <source>
        <strain evidence="8">M600PL45_2</strain>
    </source>
</reference>
<gene>
    <name evidence="8" type="ORF">MMA15_03950</name>
</gene>
<feature type="compositionally biased region" description="Pro residues" evidence="6">
    <location>
        <begin position="98"/>
        <end position="110"/>
    </location>
</feature>
<dbReference type="EMBL" id="JAKWJU010000002">
    <property type="protein sequence ID" value="MCH6159598.1"/>
    <property type="molecule type" value="Genomic_DNA"/>
</dbReference>
<evidence type="ECO:0000256" key="2">
    <source>
        <dbReference type="ARBA" id="ARBA00022485"/>
    </source>
</evidence>